<proteinExistence type="predicted"/>
<name>A0ABQ5IB48_9ASTR</name>
<evidence type="ECO:0000313" key="3">
    <source>
        <dbReference type="Proteomes" id="UP001151760"/>
    </source>
</evidence>
<feature type="compositionally biased region" description="Low complexity" evidence="1">
    <location>
        <begin position="692"/>
        <end position="703"/>
    </location>
</feature>
<feature type="compositionally biased region" description="Low complexity" evidence="1">
    <location>
        <begin position="317"/>
        <end position="340"/>
    </location>
</feature>
<feature type="compositionally biased region" description="Polar residues" evidence="1">
    <location>
        <begin position="347"/>
        <end position="356"/>
    </location>
</feature>
<organism evidence="2 3">
    <name type="scientific">Tanacetum coccineum</name>
    <dbReference type="NCBI Taxonomy" id="301880"/>
    <lineage>
        <taxon>Eukaryota</taxon>
        <taxon>Viridiplantae</taxon>
        <taxon>Streptophyta</taxon>
        <taxon>Embryophyta</taxon>
        <taxon>Tracheophyta</taxon>
        <taxon>Spermatophyta</taxon>
        <taxon>Magnoliopsida</taxon>
        <taxon>eudicotyledons</taxon>
        <taxon>Gunneridae</taxon>
        <taxon>Pentapetalae</taxon>
        <taxon>asterids</taxon>
        <taxon>campanulids</taxon>
        <taxon>Asterales</taxon>
        <taxon>Asteraceae</taxon>
        <taxon>Asteroideae</taxon>
        <taxon>Anthemideae</taxon>
        <taxon>Anthemidinae</taxon>
        <taxon>Tanacetum</taxon>
    </lineage>
</organism>
<evidence type="ECO:0008006" key="4">
    <source>
        <dbReference type="Google" id="ProtNLM"/>
    </source>
</evidence>
<feature type="region of interest" description="Disordered" evidence="1">
    <location>
        <begin position="204"/>
        <end position="251"/>
    </location>
</feature>
<evidence type="ECO:0000313" key="2">
    <source>
        <dbReference type="EMBL" id="GJT97368.1"/>
    </source>
</evidence>
<comment type="caution">
    <text evidence="2">The sequence shown here is derived from an EMBL/GenBank/DDBJ whole genome shotgun (WGS) entry which is preliminary data.</text>
</comment>
<dbReference type="Proteomes" id="UP001151760">
    <property type="component" value="Unassembled WGS sequence"/>
</dbReference>
<feature type="compositionally biased region" description="Basic and acidic residues" evidence="1">
    <location>
        <begin position="380"/>
        <end position="403"/>
    </location>
</feature>
<protein>
    <recommendedName>
        <fullName evidence="4">Monodehydroascorbate reductase</fullName>
    </recommendedName>
</protein>
<feature type="compositionally biased region" description="Acidic residues" evidence="1">
    <location>
        <begin position="404"/>
        <end position="426"/>
    </location>
</feature>
<keyword evidence="3" id="KW-1185">Reference proteome</keyword>
<feature type="compositionally biased region" description="Basic and acidic residues" evidence="1">
    <location>
        <begin position="236"/>
        <end position="246"/>
    </location>
</feature>
<dbReference type="EMBL" id="BQNB010020573">
    <property type="protein sequence ID" value="GJT97368.1"/>
    <property type="molecule type" value="Genomic_DNA"/>
</dbReference>
<sequence length="1015" mass="116169">MIPQETQQVVARDEKWVPSADRVKISSTNLRLETTVPQKEETFQVINDVIKNSTEEFTKLQNDDDTFTFLIDLGYKGPLHKYANMYVDYKSQPWRTLAAIINKCLFRKTVSNDRLRKSRIDIMWGMFYKENVDYLELIWEDFAYQIDHERERKSRRENMPYPRFTKVIINHFLKQHKSLFNYKYQHYHTIKDDGISLTRCSSSISTGKIPPKKSRGKGSQGKKTDDVSLETFDVSEESKPESESIKKKTASRRVVKKKVTIPVEDNIILDPDVALELGKYISLTKVEEEEAARHIHATHARIMTKSVPESAKKKTSSRSSRSVVIQDTLSALKPKPAASKPKLKGTGDSSEGTSTIPGAPDESTVIFATSSEGTGTKPGVPDEEKNISKEKVILEWGFEKESEYSEEDQLDEENDDKDGDADDEGDDHINDTQDADDEDTETDSDEDDIYKYKIRVRKDEDVEMTNAEVEDSEKGDAGISNVAQADVEKSEEIKDAAKKAELPPTSSSLSVSLGFGDQFLKFSSDNSLVSTLRVVKLEKNVSELKNTDHSAKTIVALKSQLSTVVDDYLISKLGDALQKALQIREECFRDSQDQAGTSREAKDAKVYYQVYRQGSSQEYDQKSALYQTMHANKSFNINPANHRLYHAFMEALIDDENAIDKGVADTVKDHKRKHDDDEDPPAGPNQGKAPYKGSKSGKFASAKEPVEEPIAEVVMDDAGEDVVRDDDQPHDTSEPKTAKTPNPEWFTQPLRPFTPDLEWNKRQVILDQPEQPWFNQIVSATNDPLTFNDLMATPIDFSNIELEYHFQECFNALTDKLDWNNPEGDRYPFDLSKPLPLADRQLYKFKEGDIVDLHLNDIEDMLLLVVQHKLFHLTDNNILGVESYQKKLNITLPQQTIPKIEFKEPYTPSFKPPRVIYKDLTKQKKVMRADELYKFSDGTLKKVRDELHHKVRDFHLGYNTGMSRRKWTTIDKKRSELMVELIDKQMCKRRIIQNLERLVGARELEMDYKLMTRTI</sequence>
<feature type="region of interest" description="Disordered" evidence="1">
    <location>
        <begin position="300"/>
        <end position="488"/>
    </location>
</feature>
<reference evidence="2" key="1">
    <citation type="journal article" date="2022" name="Int. J. Mol. Sci.">
        <title>Draft Genome of Tanacetum Coccineum: Genomic Comparison of Closely Related Tanacetum-Family Plants.</title>
        <authorList>
            <person name="Yamashiro T."/>
            <person name="Shiraishi A."/>
            <person name="Nakayama K."/>
            <person name="Satake H."/>
        </authorList>
    </citation>
    <scope>NUCLEOTIDE SEQUENCE</scope>
</reference>
<reference evidence="2" key="2">
    <citation type="submission" date="2022-01" db="EMBL/GenBank/DDBJ databases">
        <authorList>
            <person name="Yamashiro T."/>
            <person name="Shiraishi A."/>
            <person name="Satake H."/>
            <person name="Nakayama K."/>
        </authorList>
    </citation>
    <scope>NUCLEOTIDE SEQUENCE</scope>
</reference>
<gene>
    <name evidence="2" type="ORF">Tco_1092886</name>
</gene>
<feature type="compositionally biased region" description="Basic and acidic residues" evidence="1">
    <location>
        <begin position="722"/>
        <end position="737"/>
    </location>
</feature>
<evidence type="ECO:0000256" key="1">
    <source>
        <dbReference type="SAM" id="MobiDB-lite"/>
    </source>
</evidence>
<accession>A0ABQ5IB48</accession>
<feature type="region of interest" description="Disordered" evidence="1">
    <location>
        <begin position="668"/>
        <end position="707"/>
    </location>
</feature>
<feature type="region of interest" description="Disordered" evidence="1">
    <location>
        <begin position="722"/>
        <end position="750"/>
    </location>
</feature>
<feature type="compositionally biased region" description="Acidic residues" evidence="1">
    <location>
        <begin position="433"/>
        <end position="448"/>
    </location>
</feature>